<feature type="domain" description="Disease resistance protein Roq1-like winged-helix" evidence="4">
    <location>
        <begin position="9"/>
        <end position="76"/>
    </location>
</feature>
<dbReference type="InterPro" id="IPR015915">
    <property type="entry name" value="Kelch-typ_b-propeller"/>
</dbReference>
<feature type="region of interest" description="Disordered" evidence="3">
    <location>
        <begin position="743"/>
        <end position="770"/>
    </location>
</feature>
<dbReference type="InterPro" id="IPR006652">
    <property type="entry name" value="Kelch_1"/>
</dbReference>
<dbReference type="Pfam" id="PF23282">
    <property type="entry name" value="WHD_ROQ1"/>
    <property type="match status" value="1"/>
</dbReference>
<gene>
    <name evidence="5" type="ORF">HanXRQr2_Chr02g0077381</name>
</gene>
<dbReference type="PANTHER" id="PTHR46122">
    <property type="entry name" value="GALACTOSE OXIDASE/KELCH REPEAT PROTEIN-RELATED"/>
    <property type="match status" value="1"/>
</dbReference>
<keyword evidence="2" id="KW-0677">Repeat</keyword>
<dbReference type="Gene3D" id="2.120.10.80">
    <property type="entry name" value="Kelch-type beta propeller"/>
    <property type="match status" value="1"/>
</dbReference>
<reference evidence="5" key="1">
    <citation type="journal article" date="2017" name="Nature">
        <title>The sunflower genome provides insights into oil metabolism, flowering and Asterid evolution.</title>
        <authorList>
            <person name="Badouin H."/>
            <person name="Gouzy J."/>
            <person name="Grassa C.J."/>
            <person name="Murat F."/>
            <person name="Staton S.E."/>
            <person name="Cottret L."/>
            <person name="Lelandais-Briere C."/>
            <person name="Owens G.L."/>
            <person name="Carrere S."/>
            <person name="Mayjonade B."/>
            <person name="Legrand L."/>
            <person name="Gill N."/>
            <person name="Kane N.C."/>
            <person name="Bowers J.E."/>
            <person name="Hubner S."/>
            <person name="Bellec A."/>
            <person name="Berard A."/>
            <person name="Berges H."/>
            <person name="Blanchet N."/>
            <person name="Boniface M.C."/>
            <person name="Brunel D."/>
            <person name="Catrice O."/>
            <person name="Chaidir N."/>
            <person name="Claudel C."/>
            <person name="Donnadieu C."/>
            <person name="Faraut T."/>
            <person name="Fievet G."/>
            <person name="Helmstetter N."/>
            <person name="King M."/>
            <person name="Knapp S.J."/>
            <person name="Lai Z."/>
            <person name="Le Paslier M.C."/>
            <person name="Lippi Y."/>
            <person name="Lorenzon L."/>
            <person name="Mandel J.R."/>
            <person name="Marage G."/>
            <person name="Marchand G."/>
            <person name="Marquand E."/>
            <person name="Bret-Mestries E."/>
            <person name="Morien E."/>
            <person name="Nambeesan S."/>
            <person name="Nguyen T."/>
            <person name="Pegot-Espagnet P."/>
            <person name="Pouilly N."/>
            <person name="Raftis F."/>
            <person name="Sallet E."/>
            <person name="Schiex T."/>
            <person name="Thomas J."/>
            <person name="Vandecasteele C."/>
            <person name="Vares D."/>
            <person name="Vear F."/>
            <person name="Vautrin S."/>
            <person name="Crespi M."/>
            <person name="Mangin B."/>
            <person name="Burke J.M."/>
            <person name="Salse J."/>
            <person name="Munos S."/>
            <person name="Vincourt P."/>
            <person name="Rieseberg L.H."/>
            <person name="Langlade N.B."/>
        </authorList>
    </citation>
    <scope>NUCLEOTIDE SEQUENCE</scope>
    <source>
        <tissue evidence="5">Leaves</tissue>
    </source>
</reference>
<evidence type="ECO:0000256" key="3">
    <source>
        <dbReference type="SAM" id="MobiDB-lite"/>
    </source>
</evidence>
<proteinExistence type="predicted"/>
<dbReference type="SUPFAM" id="SSF46785">
    <property type="entry name" value="Winged helix' DNA-binding domain"/>
    <property type="match status" value="1"/>
</dbReference>
<evidence type="ECO:0000259" key="4">
    <source>
        <dbReference type="Pfam" id="PF23282"/>
    </source>
</evidence>
<organism evidence="5 6">
    <name type="scientific">Helianthus annuus</name>
    <name type="common">Common sunflower</name>
    <dbReference type="NCBI Taxonomy" id="4232"/>
    <lineage>
        <taxon>Eukaryota</taxon>
        <taxon>Viridiplantae</taxon>
        <taxon>Streptophyta</taxon>
        <taxon>Embryophyta</taxon>
        <taxon>Tracheophyta</taxon>
        <taxon>Spermatophyta</taxon>
        <taxon>Magnoliopsida</taxon>
        <taxon>eudicotyledons</taxon>
        <taxon>Gunneridae</taxon>
        <taxon>Pentapetalae</taxon>
        <taxon>asterids</taxon>
        <taxon>campanulids</taxon>
        <taxon>Asterales</taxon>
        <taxon>Asteraceae</taxon>
        <taxon>Asteroideae</taxon>
        <taxon>Heliantheae alliance</taxon>
        <taxon>Heliantheae</taxon>
        <taxon>Helianthus</taxon>
    </lineage>
</organism>
<evidence type="ECO:0000313" key="6">
    <source>
        <dbReference type="Proteomes" id="UP000215914"/>
    </source>
</evidence>
<dbReference type="Proteomes" id="UP000215914">
    <property type="component" value="Unassembled WGS sequence"/>
</dbReference>
<evidence type="ECO:0000256" key="1">
    <source>
        <dbReference type="ARBA" id="ARBA00022441"/>
    </source>
</evidence>
<evidence type="ECO:0000256" key="2">
    <source>
        <dbReference type="ARBA" id="ARBA00022737"/>
    </source>
</evidence>
<dbReference type="AlphaFoldDB" id="A0A9K3JQA0"/>
<dbReference type="Pfam" id="PF01344">
    <property type="entry name" value="Kelch_1"/>
    <property type="match status" value="2"/>
</dbReference>
<accession>A0A9K3JQA0</accession>
<name>A0A9K3JQA0_HELAN</name>
<comment type="caution">
    <text evidence="5">The sequence shown here is derived from an EMBL/GenBank/DDBJ whole genome shotgun (WGS) entry which is preliminary data.</text>
</comment>
<dbReference type="InterPro" id="IPR052439">
    <property type="entry name" value="F-box/Kelch-repeat"/>
</dbReference>
<dbReference type="SMART" id="SM00612">
    <property type="entry name" value="Kelch"/>
    <property type="match status" value="3"/>
</dbReference>
<protein>
    <submittedName>
        <fullName evidence="5">Kelch-type beta propeller, leucine-rich repeat domain superfamily</fullName>
    </submittedName>
</protein>
<reference evidence="5" key="2">
    <citation type="submission" date="2020-06" db="EMBL/GenBank/DDBJ databases">
        <title>Helianthus annuus Genome sequencing and assembly Release 2.</title>
        <authorList>
            <person name="Gouzy J."/>
            <person name="Langlade N."/>
            <person name="Munos S."/>
        </authorList>
    </citation>
    <scope>NUCLEOTIDE SEQUENCE</scope>
    <source>
        <tissue evidence="5">Leaves</tissue>
    </source>
</reference>
<dbReference type="FunFam" id="2.120.10.80:FF:000007">
    <property type="entry name" value="F-box/kelch-repeat protein SKIP11"/>
    <property type="match status" value="1"/>
</dbReference>
<dbReference type="Gene3D" id="3.80.10.10">
    <property type="entry name" value="Ribonuclease Inhibitor"/>
    <property type="match status" value="1"/>
</dbReference>
<dbReference type="InterPro" id="IPR058192">
    <property type="entry name" value="WHD_ROQ1-like"/>
</dbReference>
<dbReference type="InterPro" id="IPR036390">
    <property type="entry name" value="WH_DNA-bd_sf"/>
</dbReference>
<keyword evidence="1" id="KW-0880">Kelch repeat</keyword>
<dbReference type="Gramene" id="mRNA:HanXRQr2_Chr02g0077381">
    <property type="protein sequence ID" value="mRNA:HanXRQr2_Chr02g0077381"/>
    <property type="gene ID" value="HanXRQr2_Chr02g0077381"/>
</dbReference>
<evidence type="ECO:0000313" key="5">
    <source>
        <dbReference type="EMBL" id="KAF5819419.1"/>
    </source>
</evidence>
<dbReference type="GO" id="GO:0005634">
    <property type="term" value="C:nucleus"/>
    <property type="evidence" value="ECO:0007669"/>
    <property type="project" value="UniProtKB-ARBA"/>
</dbReference>
<dbReference type="SUPFAM" id="SSF52058">
    <property type="entry name" value="L domain-like"/>
    <property type="match status" value="1"/>
</dbReference>
<dbReference type="EMBL" id="MNCJ02000317">
    <property type="protein sequence ID" value="KAF5819419.1"/>
    <property type="molecule type" value="Genomic_DNA"/>
</dbReference>
<sequence>MSLPSDTVRELFLHIACFFIGIDMDYVVKILEPDYSATSGIKTLINRCLLSVSRNKKLMMHRLIQEMGKNIVCQESTKLPSRRSRVWLSSDSYKILSKGMGSETIEGLALDMKTLQKENFVFMSTELKTDALQHMDNLKLLQLNYVKLNGSYEKFSEDLKWLCWLGFPLSAIPSNLYMRNLVAIDMSYSNLEVFEPPMVIHSLKILNLKDSHKLLEILNIIRIPNLETLILWNCYSLVNVCKTIEGLKSLALLNMTGCKNLFRCVNLSAASTSGAVVTEQPIFSCPSSVNRLFLNDCHLECTNSFPLNFSVQPVLLYLNLGNSLFESLPCYNHLENLRVLDLSFCSRLRCLVCLPNTLAELYVYECELLERITFQSPRFTLQEFGYEGCITLYEVEGFIKLVPIAKLDEPDLGHMNWLKVYQNHEMCLAGDDELTIGRSCHIQMLYEFNIMSTSLPDIKEDPNMTPKYISKSSSLLFDVPRCPKNKRLKGINVTFKYARSGEDCVWFCKINTGNGVDVIYNPRVFGKPESGKECIWLSYWPIGNKLNVGDTVHVSIVVFNGLEVHECGVSMVYSDVETVEDNMGWEEIIGGDLSGFQLSTGSYYLCRHDFYSLMEVGRLTPDWFRILVGDTIDYTEIRGWRKTGRPKQVNPSFTDLRTIRCIIHGPQLEDIYNIAEMSKSSIGDKSLVLNSRLLEEEMKTGTRSDETMEEIYNKQEIKSGPETIGDFISTFDKITIKKSDPYSHKQTERSLRVPKAFDSDEIKDSDSPPHREWLRSVAENEASGGQELKDSSSLIHAIGRDNSISCLLKCSRFDYGSIASLNREFRYLISSGKLYRLRRESGIIEHWVYFSCHLVQWEAFDPFKQRWMNLPTMSSNPSFQFSDKESLAVGTELLVLGKEVVDHVIYKYSLLTNSWSFGQLMKKPRCLFGSASLGEIAIVAGGKDPNGYTLTSAELYNSESGVWETLPNMLKPRKMCSGVFMDNKFYVIGGIDETGEPLTCGEEYDMGTRVWRKILNMSPVRAGGAASATKAPPLVAVVDNELYATDYGDMEVRKYDKVRKEWETVGSLPERADSINGWAIAFRGCGDRIIVLGGPRTSGAGFIEVNSWVPRDGPPQWTMLGRKQSSNFVYNCAVMGC</sequence>
<dbReference type="InterPro" id="IPR032675">
    <property type="entry name" value="LRR_dom_sf"/>
</dbReference>
<dbReference type="PANTHER" id="PTHR46122:SF2">
    <property type="entry name" value="F-BOX_KELCH-REPEAT PROTEIN SKIP11"/>
    <property type="match status" value="1"/>
</dbReference>
<dbReference type="SUPFAM" id="SSF117281">
    <property type="entry name" value="Kelch motif"/>
    <property type="match status" value="1"/>
</dbReference>
<keyword evidence="6" id="KW-1185">Reference proteome</keyword>